<dbReference type="AlphaFoldDB" id="A0AAV7TVZ6"/>
<accession>A0AAV7TVZ6</accession>
<sequence length="130" mass="14160">MPAHYRHNNGVHSVLRSSCSVLVTSLAVWQLHSRKTGRGDQAQVEKFLEPSGAAPTTWQPGRWKGRLACAIRDRGAGRKQLSPAAGQRTSHQRGVRCRELQPAPPAACRVHRSLRVAPQQSGVTSASPQL</sequence>
<evidence type="ECO:0008006" key="4">
    <source>
        <dbReference type="Google" id="ProtNLM"/>
    </source>
</evidence>
<keyword evidence="3" id="KW-1185">Reference proteome</keyword>
<feature type="region of interest" description="Disordered" evidence="1">
    <location>
        <begin position="111"/>
        <end position="130"/>
    </location>
</feature>
<name>A0AAV7TVZ6_PLEWA</name>
<dbReference type="EMBL" id="JANPWB010000006">
    <property type="protein sequence ID" value="KAJ1180616.1"/>
    <property type="molecule type" value="Genomic_DNA"/>
</dbReference>
<dbReference type="Proteomes" id="UP001066276">
    <property type="component" value="Chromosome 3_2"/>
</dbReference>
<proteinExistence type="predicted"/>
<feature type="compositionally biased region" description="Polar residues" evidence="1">
    <location>
        <begin position="118"/>
        <end position="130"/>
    </location>
</feature>
<evidence type="ECO:0000313" key="3">
    <source>
        <dbReference type="Proteomes" id="UP001066276"/>
    </source>
</evidence>
<gene>
    <name evidence="2" type="ORF">NDU88_005836</name>
</gene>
<reference evidence="2" key="1">
    <citation type="journal article" date="2022" name="bioRxiv">
        <title>Sequencing and chromosome-scale assembly of the giantPleurodeles waltlgenome.</title>
        <authorList>
            <person name="Brown T."/>
            <person name="Elewa A."/>
            <person name="Iarovenko S."/>
            <person name="Subramanian E."/>
            <person name="Araus A.J."/>
            <person name="Petzold A."/>
            <person name="Susuki M."/>
            <person name="Suzuki K.-i.T."/>
            <person name="Hayashi T."/>
            <person name="Toyoda A."/>
            <person name="Oliveira C."/>
            <person name="Osipova E."/>
            <person name="Leigh N.D."/>
            <person name="Simon A."/>
            <person name="Yun M.H."/>
        </authorList>
    </citation>
    <scope>NUCLEOTIDE SEQUENCE</scope>
    <source>
        <strain evidence="2">20211129_DDA</strain>
        <tissue evidence="2">Liver</tissue>
    </source>
</reference>
<organism evidence="2 3">
    <name type="scientific">Pleurodeles waltl</name>
    <name type="common">Iberian ribbed newt</name>
    <dbReference type="NCBI Taxonomy" id="8319"/>
    <lineage>
        <taxon>Eukaryota</taxon>
        <taxon>Metazoa</taxon>
        <taxon>Chordata</taxon>
        <taxon>Craniata</taxon>
        <taxon>Vertebrata</taxon>
        <taxon>Euteleostomi</taxon>
        <taxon>Amphibia</taxon>
        <taxon>Batrachia</taxon>
        <taxon>Caudata</taxon>
        <taxon>Salamandroidea</taxon>
        <taxon>Salamandridae</taxon>
        <taxon>Pleurodelinae</taxon>
        <taxon>Pleurodeles</taxon>
    </lineage>
</organism>
<protein>
    <recommendedName>
        <fullName evidence="4">Secreted protein</fullName>
    </recommendedName>
</protein>
<evidence type="ECO:0000256" key="1">
    <source>
        <dbReference type="SAM" id="MobiDB-lite"/>
    </source>
</evidence>
<feature type="region of interest" description="Disordered" evidence="1">
    <location>
        <begin position="76"/>
        <end position="100"/>
    </location>
</feature>
<comment type="caution">
    <text evidence="2">The sequence shown here is derived from an EMBL/GenBank/DDBJ whole genome shotgun (WGS) entry which is preliminary data.</text>
</comment>
<evidence type="ECO:0000313" key="2">
    <source>
        <dbReference type="EMBL" id="KAJ1180616.1"/>
    </source>
</evidence>